<protein>
    <submittedName>
        <fullName evidence="1">Uncharacterized protein</fullName>
    </submittedName>
</protein>
<dbReference type="EMBL" id="CM047585">
    <property type="protein sequence ID" value="KAI9910869.1"/>
    <property type="molecule type" value="Genomic_DNA"/>
</dbReference>
<evidence type="ECO:0000313" key="2">
    <source>
        <dbReference type="Proteomes" id="UP001163321"/>
    </source>
</evidence>
<gene>
    <name evidence="1" type="ORF">PsorP6_009981</name>
</gene>
<organism evidence="1 2">
    <name type="scientific">Peronosclerospora sorghi</name>
    <dbReference type="NCBI Taxonomy" id="230839"/>
    <lineage>
        <taxon>Eukaryota</taxon>
        <taxon>Sar</taxon>
        <taxon>Stramenopiles</taxon>
        <taxon>Oomycota</taxon>
        <taxon>Peronosporomycetes</taxon>
        <taxon>Peronosporales</taxon>
        <taxon>Peronosporaceae</taxon>
        <taxon>Peronosclerospora</taxon>
    </lineage>
</organism>
<comment type="caution">
    <text evidence="1">The sequence shown here is derived from an EMBL/GenBank/DDBJ whole genome shotgun (WGS) entry which is preliminary data.</text>
</comment>
<proteinExistence type="predicted"/>
<evidence type="ECO:0000313" key="1">
    <source>
        <dbReference type="EMBL" id="KAI9910869.1"/>
    </source>
</evidence>
<name>A0ACC0VWN0_9STRA</name>
<accession>A0ACC0VWN0</accession>
<reference evidence="1 2" key="1">
    <citation type="journal article" date="2022" name="bioRxiv">
        <title>The genome of the oomycete Peronosclerospora sorghi, a cosmopolitan pathogen of maize and sorghum, is inflated with dispersed pseudogenes.</title>
        <authorList>
            <person name="Fletcher K."/>
            <person name="Martin F."/>
            <person name="Isakeit T."/>
            <person name="Cavanaugh K."/>
            <person name="Magill C."/>
            <person name="Michelmore R."/>
        </authorList>
    </citation>
    <scope>NUCLEOTIDE SEQUENCE [LARGE SCALE GENOMIC DNA]</scope>
    <source>
        <strain evidence="1">P6</strain>
    </source>
</reference>
<dbReference type="Proteomes" id="UP001163321">
    <property type="component" value="Chromosome 6"/>
</dbReference>
<sequence>MPGSDEEKIVVLLEDALLELIWIVTELAPPLDAIEQQDTVLRREIIHRLSQNFCELSDLLEQTTFVVSFRWWPNFHRLAIH</sequence>
<keyword evidence="2" id="KW-1185">Reference proteome</keyword>